<keyword evidence="5 6" id="KW-0472">Membrane</keyword>
<organism evidence="7 8">
    <name type="scientific">Hansschlegelia beijingensis</name>
    <dbReference type="NCBI Taxonomy" id="1133344"/>
    <lineage>
        <taxon>Bacteria</taxon>
        <taxon>Pseudomonadati</taxon>
        <taxon>Pseudomonadota</taxon>
        <taxon>Alphaproteobacteria</taxon>
        <taxon>Hyphomicrobiales</taxon>
        <taxon>Methylopilaceae</taxon>
        <taxon>Hansschlegelia</taxon>
    </lineage>
</organism>
<feature type="transmembrane region" description="Helical" evidence="6">
    <location>
        <begin position="139"/>
        <end position="160"/>
    </location>
</feature>
<feature type="transmembrane region" description="Helical" evidence="6">
    <location>
        <begin position="217"/>
        <end position="239"/>
    </location>
</feature>
<sequence length="322" mass="33574">MSLSSASPLAGWRSVWARWRKPIKLVGIAAVLALAAYLLWRALRPYSLAELGAAVSAIPAARLAGAAGFAGASYFCLTFFDYLGLRYVGAPLPYRKAALASFCSLSLGHTLGLAGASAGAVRYRFYSRWGLSAEQVAKLVLFCGVTVALGHLALAGAALLADPRLGERALRLDARSVRAVALACLAAPVLYLAAAALRPRGFTVFGRSLRMPTFRLALAQVLVAIVNFACVAACMHQALAAISDAGYAEVAGAYAAANAATMITHAPGGLGVIETVVQRLLPQSDLIGGLLVYRLIYFLGPLAIGALTLLGAELVFRRRAGG</sequence>
<dbReference type="InterPro" id="IPR022791">
    <property type="entry name" value="L-PG_synthase/AglD"/>
</dbReference>
<dbReference type="Pfam" id="PF03706">
    <property type="entry name" value="LPG_synthase_TM"/>
    <property type="match status" value="1"/>
</dbReference>
<evidence type="ECO:0000313" key="7">
    <source>
        <dbReference type="EMBL" id="MBB3972602.1"/>
    </source>
</evidence>
<protein>
    <submittedName>
        <fullName evidence="7">Uncharacterized protein</fullName>
    </submittedName>
</protein>
<keyword evidence="8" id="KW-1185">Reference proteome</keyword>
<evidence type="ECO:0000256" key="5">
    <source>
        <dbReference type="ARBA" id="ARBA00023136"/>
    </source>
</evidence>
<accession>A0A7W6GF65</accession>
<dbReference type="RefSeq" id="WP_183394381.1">
    <property type="nucleotide sequence ID" value="NZ_JACIDR010000001.1"/>
</dbReference>
<dbReference type="GO" id="GO:0005886">
    <property type="term" value="C:plasma membrane"/>
    <property type="evidence" value="ECO:0007669"/>
    <property type="project" value="UniProtKB-SubCell"/>
</dbReference>
<dbReference type="EMBL" id="JACIDR010000001">
    <property type="protein sequence ID" value="MBB3972602.1"/>
    <property type="molecule type" value="Genomic_DNA"/>
</dbReference>
<feature type="transmembrane region" description="Helical" evidence="6">
    <location>
        <begin position="251"/>
        <end position="273"/>
    </location>
</feature>
<evidence type="ECO:0000256" key="2">
    <source>
        <dbReference type="ARBA" id="ARBA00022475"/>
    </source>
</evidence>
<proteinExistence type="predicted"/>
<evidence type="ECO:0000313" key="8">
    <source>
        <dbReference type="Proteomes" id="UP000528964"/>
    </source>
</evidence>
<keyword evidence="3 6" id="KW-0812">Transmembrane</keyword>
<gene>
    <name evidence="7" type="ORF">GGR24_001235</name>
</gene>
<reference evidence="7 8" key="1">
    <citation type="submission" date="2020-08" db="EMBL/GenBank/DDBJ databases">
        <title>Genomic Encyclopedia of Type Strains, Phase IV (KMG-IV): sequencing the most valuable type-strain genomes for metagenomic binning, comparative biology and taxonomic classification.</title>
        <authorList>
            <person name="Goeker M."/>
        </authorList>
    </citation>
    <scope>NUCLEOTIDE SEQUENCE [LARGE SCALE GENOMIC DNA]</scope>
    <source>
        <strain evidence="7 8">DSM 25481</strain>
    </source>
</reference>
<feature type="transmembrane region" description="Helical" evidence="6">
    <location>
        <begin position="180"/>
        <end position="197"/>
    </location>
</feature>
<evidence type="ECO:0000256" key="4">
    <source>
        <dbReference type="ARBA" id="ARBA00022989"/>
    </source>
</evidence>
<dbReference type="Proteomes" id="UP000528964">
    <property type="component" value="Unassembled WGS sequence"/>
</dbReference>
<name>A0A7W6GF65_9HYPH</name>
<evidence type="ECO:0000256" key="1">
    <source>
        <dbReference type="ARBA" id="ARBA00004651"/>
    </source>
</evidence>
<feature type="transmembrane region" description="Helical" evidence="6">
    <location>
        <begin position="97"/>
        <end position="119"/>
    </location>
</feature>
<feature type="transmembrane region" description="Helical" evidence="6">
    <location>
        <begin position="23"/>
        <end position="43"/>
    </location>
</feature>
<keyword evidence="4 6" id="KW-1133">Transmembrane helix</keyword>
<feature type="transmembrane region" description="Helical" evidence="6">
    <location>
        <begin position="293"/>
        <end position="316"/>
    </location>
</feature>
<feature type="transmembrane region" description="Helical" evidence="6">
    <location>
        <begin position="63"/>
        <end position="85"/>
    </location>
</feature>
<comment type="subcellular location">
    <subcellularLocation>
        <location evidence="1">Cell membrane</location>
        <topology evidence="1">Multi-pass membrane protein</topology>
    </subcellularLocation>
</comment>
<evidence type="ECO:0000256" key="6">
    <source>
        <dbReference type="SAM" id="Phobius"/>
    </source>
</evidence>
<keyword evidence="2" id="KW-1003">Cell membrane</keyword>
<dbReference type="AlphaFoldDB" id="A0A7W6GF65"/>
<comment type="caution">
    <text evidence="7">The sequence shown here is derived from an EMBL/GenBank/DDBJ whole genome shotgun (WGS) entry which is preliminary data.</text>
</comment>
<evidence type="ECO:0000256" key="3">
    <source>
        <dbReference type="ARBA" id="ARBA00022692"/>
    </source>
</evidence>